<dbReference type="PROSITE" id="PS00211">
    <property type="entry name" value="ABC_TRANSPORTER_1"/>
    <property type="match status" value="1"/>
</dbReference>
<dbReference type="PROSITE" id="PS50893">
    <property type="entry name" value="ABC_TRANSPORTER_2"/>
    <property type="match status" value="2"/>
</dbReference>
<evidence type="ECO:0000256" key="2">
    <source>
        <dbReference type="ARBA" id="ARBA00022840"/>
    </source>
</evidence>
<accession>A0A1H4BMV5</accession>
<dbReference type="InterPro" id="IPR003593">
    <property type="entry name" value="AAA+_ATPase"/>
</dbReference>
<feature type="domain" description="ABC transporter" evidence="3">
    <location>
        <begin position="19"/>
        <end position="254"/>
    </location>
</feature>
<dbReference type="EMBL" id="FNQN01000006">
    <property type="protein sequence ID" value="SEA49152.1"/>
    <property type="molecule type" value="Genomic_DNA"/>
</dbReference>
<dbReference type="AlphaFoldDB" id="A0A1H4BMV5"/>
<dbReference type="STRING" id="37625.SAMN05660420_02276"/>
<feature type="domain" description="ABC transporter" evidence="3">
    <location>
        <begin position="348"/>
        <end position="577"/>
    </location>
</feature>
<evidence type="ECO:0000259" key="3">
    <source>
        <dbReference type="PROSITE" id="PS50893"/>
    </source>
</evidence>
<dbReference type="OrthoDB" id="9805130at2"/>
<keyword evidence="2 4" id="KW-0067">ATP-binding</keyword>
<dbReference type="RefSeq" id="WP_092348394.1">
    <property type="nucleotide sequence ID" value="NZ_FNQN01000006.1"/>
</dbReference>
<reference evidence="4 5" key="1">
    <citation type="submission" date="2016-10" db="EMBL/GenBank/DDBJ databases">
        <authorList>
            <person name="de Groot N.N."/>
        </authorList>
    </citation>
    <scope>NUCLEOTIDE SEQUENCE [LARGE SCALE GENOMIC DNA]</scope>
    <source>
        <strain evidence="4 5">DSM 7343</strain>
    </source>
</reference>
<proteinExistence type="predicted"/>
<name>A0A1H4BMV5_9BACT</name>
<dbReference type="CDD" id="cd03230">
    <property type="entry name" value="ABC_DR_subfamily_A"/>
    <property type="match status" value="2"/>
</dbReference>
<dbReference type="Gene3D" id="3.40.50.300">
    <property type="entry name" value="P-loop containing nucleotide triphosphate hydrolases"/>
    <property type="match status" value="2"/>
</dbReference>
<dbReference type="SUPFAM" id="SSF52540">
    <property type="entry name" value="P-loop containing nucleoside triphosphate hydrolases"/>
    <property type="match status" value="2"/>
</dbReference>
<keyword evidence="5" id="KW-1185">Reference proteome</keyword>
<protein>
    <submittedName>
        <fullName evidence="4">ABC-2 type transport system ATP-binding protein</fullName>
    </submittedName>
</protein>
<sequence length="606" mass="66840">MINSKHSTEEYSPPQNVILDICDLHKYFVGKDKTTTHALHGISLQALRGQVTGLVGVDGAGKTTLIRIATGLLLPSSGSVKVLGLDSVADTLEIQSLIGYMPQKFGLYQDLTVVENMALYADLQGVPPKERAEKYARLLTMTDLQKYTKRRAGALSGGMKQKLGLACALIKSPALLLLDEPTVGVDPVSRRELWKIVYELVKKEGIGVIVSTAYMDEAERCDHVIALHQGEILAEGTPQDFIKRMHDRVYTVSPTADDKVRQIYTRLATHQNVVDTTIRAGKVRIVLKTSNQNAAVLFEDDRLQVQPVEPSFEDAFTAMIPAAAHDFQPDGIKPENRQASGTESEVVIDIRKLQKNFGHFAAVNNLNFSVRRGEIFGLLGPNGAGKSTTFRMLCGLLPASSGDISVAGYNLHRSRARARSRLGYMAQQFSLYGQLSVRENLRFFGKAYGLSAKHLHQRIEWAYAEFGLEEWQNKAAGMLPGGYKQRLAMAAALLHEPEILFLDEPTSGVDLFARREFWLRINSFAEQGVTVVVTTHFMEEAEYCDRMLIMSQGETLAIGTPTDIRTLACTAENPQPTMDDAFIALAEGTISTSSMAQNQRQFGGAR</sequence>
<dbReference type="InterPro" id="IPR003439">
    <property type="entry name" value="ABC_transporter-like_ATP-bd"/>
</dbReference>
<keyword evidence="1" id="KW-0547">Nucleotide-binding</keyword>
<dbReference type="InterPro" id="IPR027417">
    <property type="entry name" value="P-loop_NTPase"/>
</dbReference>
<evidence type="ECO:0000256" key="1">
    <source>
        <dbReference type="ARBA" id="ARBA00022741"/>
    </source>
</evidence>
<dbReference type="Pfam" id="PF00005">
    <property type="entry name" value="ABC_tran"/>
    <property type="match status" value="2"/>
</dbReference>
<dbReference type="GO" id="GO:0016887">
    <property type="term" value="F:ATP hydrolysis activity"/>
    <property type="evidence" value="ECO:0007669"/>
    <property type="project" value="InterPro"/>
</dbReference>
<evidence type="ECO:0000313" key="4">
    <source>
        <dbReference type="EMBL" id="SEA49152.1"/>
    </source>
</evidence>
<dbReference type="PANTHER" id="PTHR43038">
    <property type="entry name" value="ATP-BINDING CASSETTE, SUB-FAMILY H, MEMBER 1"/>
    <property type="match status" value="1"/>
</dbReference>
<organism evidence="4 5">
    <name type="scientific">Desulfuromusa kysingii</name>
    <dbReference type="NCBI Taxonomy" id="37625"/>
    <lineage>
        <taxon>Bacteria</taxon>
        <taxon>Pseudomonadati</taxon>
        <taxon>Thermodesulfobacteriota</taxon>
        <taxon>Desulfuromonadia</taxon>
        <taxon>Desulfuromonadales</taxon>
        <taxon>Geopsychrobacteraceae</taxon>
        <taxon>Desulfuromusa</taxon>
    </lineage>
</organism>
<gene>
    <name evidence="4" type="ORF">SAMN05660420_02276</name>
</gene>
<dbReference type="Proteomes" id="UP000199409">
    <property type="component" value="Unassembled WGS sequence"/>
</dbReference>
<dbReference type="GO" id="GO:0005524">
    <property type="term" value="F:ATP binding"/>
    <property type="evidence" value="ECO:0007669"/>
    <property type="project" value="UniProtKB-KW"/>
</dbReference>
<dbReference type="PANTHER" id="PTHR43038:SF3">
    <property type="entry name" value="ABC TRANSPORTER G FAMILY MEMBER 20 ISOFORM X1"/>
    <property type="match status" value="1"/>
</dbReference>
<dbReference type="InterPro" id="IPR017871">
    <property type="entry name" value="ABC_transporter-like_CS"/>
</dbReference>
<evidence type="ECO:0000313" key="5">
    <source>
        <dbReference type="Proteomes" id="UP000199409"/>
    </source>
</evidence>
<dbReference type="SMART" id="SM00382">
    <property type="entry name" value="AAA"/>
    <property type="match status" value="2"/>
</dbReference>